<gene>
    <name evidence="2" type="ORF">WJX73_010712</name>
</gene>
<protein>
    <submittedName>
        <fullName evidence="2">Uncharacterized protein</fullName>
    </submittedName>
</protein>
<evidence type="ECO:0000313" key="2">
    <source>
        <dbReference type="EMBL" id="KAK9813615.1"/>
    </source>
</evidence>
<sequence length="144" mass="15452">MGAVSRRKGDSTTQDTTMSTATASSAAPARASTDTIQVIVVKQNGTIPPVDEGSMTRPPANAPGQGISLNSGFCVPTVRGEAVIYDPRGRNIPMDEFLEFDNYLYNNVLEAYGDGPVTGVELGELAESCREYMELNSPDFVWNN</sequence>
<dbReference type="EMBL" id="JALJOQ010000004">
    <property type="protein sequence ID" value="KAK9813615.1"/>
    <property type="molecule type" value="Genomic_DNA"/>
</dbReference>
<keyword evidence="3" id="KW-1185">Reference proteome</keyword>
<feature type="region of interest" description="Disordered" evidence="1">
    <location>
        <begin position="1"/>
        <end position="29"/>
    </location>
</feature>
<comment type="caution">
    <text evidence="2">The sequence shown here is derived from an EMBL/GenBank/DDBJ whole genome shotgun (WGS) entry which is preliminary data.</text>
</comment>
<evidence type="ECO:0000256" key="1">
    <source>
        <dbReference type="SAM" id="MobiDB-lite"/>
    </source>
</evidence>
<evidence type="ECO:0000313" key="3">
    <source>
        <dbReference type="Proteomes" id="UP001465755"/>
    </source>
</evidence>
<dbReference type="AlphaFoldDB" id="A0AAW1PV10"/>
<name>A0AAW1PV10_9CHLO</name>
<organism evidence="2 3">
    <name type="scientific">Symbiochloris irregularis</name>
    <dbReference type="NCBI Taxonomy" id="706552"/>
    <lineage>
        <taxon>Eukaryota</taxon>
        <taxon>Viridiplantae</taxon>
        <taxon>Chlorophyta</taxon>
        <taxon>core chlorophytes</taxon>
        <taxon>Trebouxiophyceae</taxon>
        <taxon>Trebouxiales</taxon>
        <taxon>Trebouxiaceae</taxon>
        <taxon>Symbiochloris</taxon>
    </lineage>
</organism>
<reference evidence="2 3" key="1">
    <citation type="journal article" date="2024" name="Nat. Commun.">
        <title>Phylogenomics reveals the evolutionary origins of lichenization in chlorophyte algae.</title>
        <authorList>
            <person name="Puginier C."/>
            <person name="Libourel C."/>
            <person name="Otte J."/>
            <person name="Skaloud P."/>
            <person name="Haon M."/>
            <person name="Grisel S."/>
            <person name="Petersen M."/>
            <person name="Berrin J.G."/>
            <person name="Delaux P.M."/>
            <person name="Dal Grande F."/>
            <person name="Keller J."/>
        </authorList>
    </citation>
    <scope>NUCLEOTIDE SEQUENCE [LARGE SCALE GENOMIC DNA]</scope>
    <source>
        <strain evidence="2 3">SAG 2036</strain>
    </source>
</reference>
<proteinExistence type="predicted"/>
<accession>A0AAW1PV10</accession>
<dbReference type="Proteomes" id="UP001465755">
    <property type="component" value="Unassembled WGS sequence"/>
</dbReference>
<feature type="compositionally biased region" description="Low complexity" evidence="1">
    <location>
        <begin position="11"/>
        <end position="29"/>
    </location>
</feature>